<dbReference type="EMBL" id="UINC01195462">
    <property type="protein sequence ID" value="SVE12043.1"/>
    <property type="molecule type" value="Genomic_DNA"/>
</dbReference>
<name>A0A383AWT0_9ZZZZ</name>
<organism evidence="1">
    <name type="scientific">marine metagenome</name>
    <dbReference type="NCBI Taxonomy" id="408172"/>
    <lineage>
        <taxon>unclassified sequences</taxon>
        <taxon>metagenomes</taxon>
        <taxon>ecological metagenomes</taxon>
    </lineage>
</organism>
<protein>
    <submittedName>
        <fullName evidence="1">Uncharacterized protein</fullName>
    </submittedName>
</protein>
<dbReference type="AlphaFoldDB" id="A0A383AWT0"/>
<proteinExistence type="predicted"/>
<reference evidence="1" key="1">
    <citation type="submission" date="2018-05" db="EMBL/GenBank/DDBJ databases">
        <authorList>
            <person name="Lanie J.A."/>
            <person name="Ng W.-L."/>
            <person name="Kazmierczak K.M."/>
            <person name="Andrzejewski T.M."/>
            <person name="Davidsen T.M."/>
            <person name="Wayne K.J."/>
            <person name="Tettelin H."/>
            <person name="Glass J.I."/>
            <person name="Rusch D."/>
            <person name="Podicherti R."/>
            <person name="Tsui H.-C.T."/>
            <person name="Winkler M.E."/>
        </authorList>
    </citation>
    <scope>NUCLEOTIDE SEQUENCE</scope>
</reference>
<feature type="non-terminal residue" evidence="1">
    <location>
        <position position="138"/>
    </location>
</feature>
<sequence length="138" mass="16182">MINKLKKILFFFVLYISLGVVCGQNIFNPNPIKKLYSERFNFSQNRTISLYQNRQNQFHFILNQYFYLNTNLPNLENQNGFYSPRGIGSVTGVLFQYHGKYLTLSAEPRISDVFEYANSVPNKEIYFSKLNDVPLEDT</sequence>
<gene>
    <name evidence="1" type="ORF">METZ01_LOCUS464897</name>
</gene>
<evidence type="ECO:0000313" key="1">
    <source>
        <dbReference type="EMBL" id="SVE12043.1"/>
    </source>
</evidence>
<accession>A0A383AWT0</accession>